<dbReference type="Pfam" id="PF13428">
    <property type="entry name" value="TPR_14"/>
    <property type="match status" value="1"/>
</dbReference>
<dbReference type="Pfam" id="PF14559">
    <property type="entry name" value="TPR_19"/>
    <property type="match status" value="1"/>
</dbReference>
<dbReference type="InterPro" id="IPR010177">
    <property type="entry name" value="Paired_CXXCH_1"/>
</dbReference>
<dbReference type="SUPFAM" id="SSF48452">
    <property type="entry name" value="TPR-like"/>
    <property type="match status" value="1"/>
</dbReference>
<evidence type="ECO:0000256" key="1">
    <source>
        <dbReference type="ARBA" id="ARBA00022729"/>
    </source>
</evidence>
<feature type="domain" description="Doubled CXXCH motif" evidence="3">
    <location>
        <begin position="353"/>
        <end position="380"/>
    </location>
</feature>
<comment type="caution">
    <text evidence="5">The sequence shown here is derived from an EMBL/GenBank/DDBJ whole genome shotgun (WGS) entry which is preliminary data.</text>
</comment>
<keyword evidence="2" id="KW-0802">TPR repeat</keyword>
<gene>
    <name evidence="5" type="ORF">E2C06_22010</name>
</gene>
<feature type="domain" description="Cytochrome c-552/4" evidence="4">
    <location>
        <begin position="194"/>
        <end position="232"/>
    </location>
</feature>
<sequence length="784" mass="83579">MPDQGMAMRPGDRRGPRLASYAASLLLAFASLAIGAAMPIEPRPPALEVPREGHVGAVTCGGCHAAAYADWQGSHHRHAMAAAADASVAAPFAGESVRQAGRESRFSRRDGRFFARIEGPDGQDAEFEVTHTLGVAPLQQYLAPLPGGRLQPLPWAWDARPAVKGGQRWFHLYPGEEIRAGDPLHWTGRIQNWNMQCAACHTTDLRRNALAGGQGYATEAAATGVTCEACHGAGARHVAWAQGRRRPEDAATQGLAVRFPAGGGQGGWVMNATRGVVRWEGPPRSTPTLDVCGPCHARRREIAADPVPGRPFLDAYVPALLEEGLYHPDGANLDEVFEWGSFVQSRMHRAGVTCTDCHSPHSGKLRAEGNALCLQCHAAERFDVAAHHRHAEGSAGAQCVNCHMPSRTYMVVHARRDHALRVPRPDLSARLGTPDVCTDCHRDRGAAWAAERVAAWHGGGRAQIPHWSEAIAAGRAGEHGAGDRLLGLAADPEAPAIARATALSLLPANSARGILSALTGAVRDADPLLRMTGAAALSSLPPRERIALAAPLLDDAIRAVRLEAARALAPVPEAALTPAQVAARARAMDEIVAAARLNADQPDALTGLGTVFADQGRAAEAEAEFRAALRLDAAHVPAVLGLAEVFRRTAHERAAEAVLREGLAAAPTSAPLHHALGLSQVRLRQIDKAVETLGHAAALEPSNARFAYVYGMALRSTGRPDMATAVLHQALARHPTQRDILLLLAVMARDAGEWMQTREYAERLLAIDPQDRQALQLLSEVPRR</sequence>
<name>A0A4R5QC29_9PROT</name>
<dbReference type="InterPro" id="IPR023155">
    <property type="entry name" value="Cyt_c-552/4"/>
</dbReference>
<evidence type="ECO:0000313" key="6">
    <source>
        <dbReference type="Proteomes" id="UP000295096"/>
    </source>
</evidence>
<proteinExistence type="predicted"/>
<dbReference type="Gene3D" id="1.25.40.10">
    <property type="entry name" value="Tetratricopeptide repeat domain"/>
    <property type="match status" value="1"/>
</dbReference>
<feature type="repeat" description="TPR" evidence="2">
    <location>
        <begin position="670"/>
        <end position="703"/>
    </location>
</feature>
<protein>
    <recommendedName>
        <fullName evidence="7">Tetratricopeptide repeat protein</fullName>
    </recommendedName>
</protein>
<evidence type="ECO:0008006" key="7">
    <source>
        <dbReference type="Google" id="ProtNLM"/>
    </source>
</evidence>
<dbReference type="GO" id="GO:0016491">
    <property type="term" value="F:oxidoreductase activity"/>
    <property type="evidence" value="ECO:0007669"/>
    <property type="project" value="TreeGrafter"/>
</dbReference>
<organism evidence="5 6">
    <name type="scientific">Dankookia rubra</name>
    <dbReference type="NCBI Taxonomy" id="1442381"/>
    <lineage>
        <taxon>Bacteria</taxon>
        <taxon>Pseudomonadati</taxon>
        <taxon>Pseudomonadota</taxon>
        <taxon>Alphaproteobacteria</taxon>
        <taxon>Acetobacterales</taxon>
        <taxon>Roseomonadaceae</taxon>
        <taxon>Dankookia</taxon>
    </lineage>
</organism>
<accession>A0A4R5QC29</accession>
<evidence type="ECO:0000259" key="4">
    <source>
        <dbReference type="Pfam" id="PF13435"/>
    </source>
</evidence>
<dbReference type="PANTHER" id="PTHR35038:SF8">
    <property type="entry name" value="C-TYPE POLYHEME CYTOCHROME OMCC"/>
    <property type="match status" value="1"/>
</dbReference>
<dbReference type="Pfam" id="PF13435">
    <property type="entry name" value="Cytochrome_C554"/>
    <property type="match status" value="1"/>
</dbReference>
<dbReference type="InterPro" id="IPR019734">
    <property type="entry name" value="TPR_rpt"/>
</dbReference>
<dbReference type="SMART" id="SM00028">
    <property type="entry name" value="TPR"/>
    <property type="match status" value="4"/>
</dbReference>
<dbReference type="PANTHER" id="PTHR35038">
    <property type="entry name" value="DISSIMILATORY SULFITE REDUCTASE SIRA"/>
    <property type="match status" value="1"/>
</dbReference>
<feature type="repeat" description="TPR" evidence="2">
    <location>
        <begin position="602"/>
        <end position="635"/>
    </location>
</feature>
<evidence type="ECO:0000256" key="2">
    <source>
        <dbReference type="PROSITE-ProRule" id="PRU00339"/>
    </source>
</evidence>
<keyword evidence="1" id="KW-0732">Signal</keyword>
<dbReference type="EMBL" id="SMSJ01000038">
    <property type="protein sequence ID" value="TDH60416.1"/>
    <property type="molecule type" value="Genomic_DNA"/>
</dbReference>
<evidence type="ECO:0000313" key="5">
    <source>
        <dbReference type="EMBL" id="TDH60416.1"/>
    </source>
</evidence>
<dbReference type="InterPro" id="IPR011990">
    <property type="entry name" value="TPR-like_helical_dom_sf"/>
</dbReference>
<dbReference type="OrthoDB" id="9814800at2"/>
<dbReference type="AlphaFoldDB" id="A0A4R5QC29"/>
<dbReference type="PROSITE" id="PS50005">
    <property type="entry name" value="TPR"/>
    <property type="match status" value="2"/>
</dbReference>
<dbReference type="SUPFAM" id="SSF48695">
    <property type="entry name" value="Multiheme cytochromes"/>
    <property type="match status" value="1"/>
</dbReference>
<reference evidence="5 6" key="1">
    <citation type="journal article" date="2016" name="J. Microbiol.">
        <title>Dankookia rubra gen. nov., sp. nov., an alphaproteobacterium isolated from sediment of a shallow stream.</title>
        <authorList>
            <person name="Kim W.H."/>
            <person name="Kim D.H."/>
            <person name="Kang K."/>
            <person name="Ahn T.Y."/>
        </authorList>
    </citation>
    <scope>NUCLEOTIDE SEQUENCE [LARGE SCALE GENOMIC DNA]</scope>
    <source>
        <strain evidence="5 6">JCM30602</strain>
    </source>
</reference>
<dbReference type="Gene3D" id="1.10.1130.10">
    <property type="entry name" value="Flavocytochrome C3, Chain A"/>
    <property type="match status" value="2"/>
</dbReference>
<dbReference type="InterPro" id="IPR051829">
    <property type="entry name" value="Multiheme_Cytochr_ET"/>
</dbReference>
<dbReference type="Proteomes" id="UP000295096">
    <property type="component" value="Unassembled WGS sequence"/>
</dbReference>
<evidence type="ECO:0000259" key="3">
    <source>
        <dbReference type="Pfam" id="PF09699"/>
    </source>
</evidence>
<dbReference type="InterPro" id="IPR036280">
    <property type="entry name" value="Multihaem_cyt_sf"/>
</dbReference>
<dbReference type="Pfam" id="PF09699">
    <property type="entry name" value="Paired_CXXCH_1"/>
    <property type="match status" value="1"/>
</dbReference>
<keyword evidence="6" id="KW-1185">Reference proteome</keyword>